<sequence length="425" mass="48293">MRNHNSSDDFLFHEGAWFATSSEWRKKLLQEIEKIDGNELLNSSTSDLATYYATKFSLSVPVLYADDITVNQKEVQIDVSNDKGRYFSHNSGPYYIAGTCIEVEVPFSGDAISFKIQPTTQNYNNPRASIGDSTLHFSISGVNLTSEYVKSGIEKKIASINEHLQWLERDAKDYNKGLINVATQAIEQRKQKLLKDQNLVAGLGFKMKARSSSSETYSAPKVRRTIKTEIPKPVGSRQPFKPEPTLLTADYEHILSVLENMVRVMEQSPGAFQKIDEESLRTHFLVQLNGHFMGDATGETFNFEGKTDISIKVDGKNIFIGECKFWTGEKGYLETIDQVLSYLSWRDTKAAILVFNRNKDFSGVVEKIFEFTKKHTRFKNLIKQYSETSCSYLFAHKDDSNREVVITVQAYNVSERVGPRLRTTD</sequence>
<reference evidence="1 2" key="1">
    <citation type="submission" date="2019-07" db="EMBL/GenBank/DDBJ databases">
        <title>Whole genome shotgun sequence of Skermanella aerolata NBRC 106429.</title>
        <authorList>
            <person name="Hosoyama A."/>
            <person name="Uohara A."/>
            <person name="Ohji S."/>
            <person name="Ichikawa N."/>
        </authorList>
    </citation>
    <scope>NUCLEOTIDE SEQUENCE [LARGE SCALE GENOMIC DNA]</scope>
    <source>
        <strain evidence="1 2">NBRC 106429</strain>
    </source>
</reference>
<accession>A0A512E065</accession>
<dbReference type="Proteomes" id="UP000321523">
    <property type="component" value="Unassembled WGS sequence"/>
</dbReference>
<gene>
    <name evidence="1" type="ORF">SAE02_62620</name>
</gene>
<organism evidence="1 2">
    <name type="scientific">Skermanella aerolata</name>
    <dbReference type="NCBI Taxonomy" id="393310"/>
    <lineage>
        <taxon>Bacteria</taxon>
        <taxon>Pseudomonadati</taxon>
        <taxon>Pseudomonadota</taxon>
        <taxon>Alphaproteobacteria</taxon>
        <taxon>Rhodospirillales</taxon>
        <taxon>Azospirillaceae</taxon>
        <taxon>Skermanella</taxon>
    </lineage>
</organism>
<dbReference type="EMBL" id="BJYZ01000036">
    <property type="protein sequence ID" value="GEO42114.1"/>
    <property type="molecule type" value="Genomic_DNA"/>
</dbReference>
<proteinExistence type="predicted"/>
<keyword evidence="2" id="KW-1185">Reference proteome</keyword>
<dbReference type="AlphaFoldDB" id="A0A512E065"/>
<evidence type="ECO:0000313" key="1">
    <source>
        <dbReference type="EMBL" id="GEO42114.1"/>
    </source>
</evidence>
<name>A0A512E065_9PROT</name>
<evidence type="ECO:0000313" key="2">
    <source>
        <dbReference type="Proteomes" id="UP000321523"/>
    </source>
</evidence>
<dbReference type="RefSeq" id="WP_211099437.1">
    <property type="nucleotide sequence ID" value="NZ_BJYZ01000036.1"/>
</dbReference>
<comment type="caution">
    <text evidence="1">The sequence shown here is derived from an EMBL/GenBank/DDBJ whole genome shotgun (WGS) entry which is preliminary data.</text>
</comment>
<protein>
    <submittedName>
        <fullName evidence="1">Uncharacterized protein</fullName>
    </submittedName>
</protein>